<gene>
    <name evidence="2" type="ORF">Strain138_000948</name>
    <name evidence="3" type="ORF">Strain318_000948</name>
</gene>
<evidence type="ECO:0000313" key="4">
    <source>
        <dbReference type="Proteomes" id="UP001229955"/>
    </source>
</evidence>
<reference evidence="3" key="1">
    <citation type="submission" date="2023-07" db="EMBL/GenBank/DDBJ databases">
        <authorList>
            <person name="Haufschild T."/>
            <person name="Kallscheuer N."/>
            <person name="Hammer J."/>
            <person name="Kohn T."/>
            <person name="Kabuu M."/>
            <person name="Jogler M."/>
            <person name="Wohfarth N."/>
            <person name="Heuer A."/>
            <person name="Rohde M."/>
            <person name="van Teeseling M.C.F."/>
            <person name="Jogler C."/>
        </authorList>
    </citation>
    <scope>NUCLEOTIDE SEQUENCE</scope>
    <source>
        <strain evidence="2">Strain 138</strain>
        <strain evidence="3">Strain 318</strain>
    </source>
</reference>
<dbReference type="EMBL" id="CP130612">
    <property type="protein sequence ID" value="WKW11690.1"/>
    <property type="molecule type" value="Genomic_DNA"/>
</dbReference>
<evidence type="ECO:0000256" key="1">
    <source>
        <dbReference type="SAM" id="SignalP"/>
    </source>
</evidence>
<dbReference type="EMBL" id="CP130613">
    <property type="protein sequence ID" value="WKW14600.1"/>
    <property type="molecule type" value="Genomic_DNA"/>
</dbReference>
<dbReference type="KEGG" id="pspc:Strain318_000948"/>
<feature type="signal peptide" evidence="1">
    <location>
        <begin position="1"/>
        <end position="19"/>
    </location>
</feature>
<protein>
    <recommendedName>
        <fullName evidence="5">Organic solvent tolerance-like N-terminal domain-containing protein</fullName>
    </recommendedName>
</protein>
<keyword evidence="4" id="KW-1185">Reference proteome</keyword>
<dbReference type="RefSeq" id="WP_367887386.1">
    <property type="nucleotide sequence ID" value="NZ_CP130612.1"/>
</dbReference>
<feature type="chain" id="PRO_5041376813" description="Organic solvent tolerance-like N-terminal domain-containing protein" evidence="1">
    <location>
        <begin position="20"/>
        <end position="162"/>
    </location>
</feature>
<accession>A0AA49JZ93</accession>
<sequence>MPLRLLLLAFALLAAPLRAQVPALRAGTFVAERIDRDPLPQTDRVVDEDGTTYLIVFDRLVLSLRDDGRFRASVRYRRTLYANDPRGRDRRIPLQTMAVTGRYEIVGSEVRFTPDPSEETRGLRMLSGTVVNGREITVPFQYRNGTRERDRRLVMRRNDNIL</sequence>
<name>A0AA49JZ93_9BACT</name>
<evidence type="ECO:0008006" key="5">
    <source>
        <dbReference type="Google" id="ProtNLM"/>
    </source>
</evidence>
<dbReference type="Proteomes" id="UP001229955">
    <property type="component" value="Chromosome"/>
</dbReference>
<proteinExistence type="predicted"/>
<accession>A0AA49JTM2</accession>
<organism evidence="3 4">
    <name type="scientific">Pseudogemmatithrix spongiicola</name>
    <dbReference type="NCBI Taxonomy" id="3062599"/>
    <lineage>
        <taxon>Bacteria</taxon>
        <taxon>Pseudomonadati</taxon>
        <taxon>Gemmatimonadota</taxon>
        <taxon>Gemmatimonadia</taxon>
        <taxon>Gemmatimonadales</taxon>
        <taxon>Gemmatimonadaceae</taxon>
        <taxon>Pseudogemmatithrix</taxon>
    </lineage>
</organism>
<keyword evidence="1" id="KW-0732">Signal</keyword>
<evidence type="ECO:0000313" key="2">
    <source>
        <dbReference type="EMBL" id="WKW11690.1"/>
    </source>
</evidence>
<evidence type="ECO:0000313" key="3">
    <source>
        <dbReference type="EMBL" id="WKW14600.1"/>
    </source>
</evidence>
<dbReference type="AlphaFoldDB" id="A0AA49JZ93"/>